<dbReference type="EMBL" id="JBHMDO010000033">
    <property type="protein sequence ID" value="MFB9328400.1"/>
    <property type="molecule type" value="Genomic_DNA"/>
</dbReference>
<accession>A0ABV5KT39</accession>
<evidence type="ECO:0000313" key="1">
    <source>
        <dbReference type="EMBL" id="MFB9328400.1"/>
    </source>
</evidence>
<name>A0ABV5KT39_9BACL</name>
<dbReference type="RefSeq" id="WP_377497656.1">
    <property type="nucleotide sequence ID" value="NZ_JBHMDO010000033.1"/>
</dbReference>
<sequence length="147" mass="15926">MFLAAMNGEAVQIGTILRKGVDPNAKLAKAYGTSTPLDKAIASGNVEANRGHAIPGCQIYWRDQVDAHGEFALPLIPSLAFRDSECKLVKSGTTFIHYAERKREQPVRPCRAGCLAILLRSEITSASVKANAVSSWRNPSAFDEDNP</sequence>
<organism evidence="1 2">
    <name type="scientific">Paenibacillus aurantiacus</name>
    <dbReference type="NCBI Taxonomy" id="1936118"/>
    <lineage>
        <taxon>Bacteria</taxon>
        <taxon>Bacillati</taxon>
        <taxon>Bacillota</taxon>
        <taxon>Bacilli</taxon>
        <taxon>Bacillales</taxon>
        <taxon>Paenibacillaceae</taxon>
        <taxon>Paenibacillus</taxon>
    </lineage>
</organism>
<reference evidence="1 2" key="1">
    <citation type="submission" date="2024-09" db="EMBL/GenBank/DDBJ databases">
        <authorList>
            <person name="Sun Q."/>
            <person name="Mori K."/>
        </authorList>
    </citation>
    <scope>NUCLEOTIDE SEQUENCE [LARGE SCALE GENOMIC DNA]</scope>
    <source>
        <strain evidence="1 2">TISTR 2452</strain>
    </source>
</reference>
<dbReference type="Proteomes" id="UP001589747">
    <property type="component" value="Unassembled WGS sequence"/>
</dbReference>
<gene>
    <name evidence="1" type="ORF">ACFFSY_20915</name>
</gene>
<evidence type="ECO:0000313" key="2">
    <source>
        <dbReference type="Proteomes" id="UP001589747"/>
    </source>
</evidence>
<proteinExistence type="predicted"/>
<evidence type="ECO:0008006" key="3">
    <source>
        <dbReference type="Google" id="ProtNLM"/>
    </source>
</evidence>
<keyword evidence="2" id="KW-1185">Reference proteome</keyword>
<comment type="caution">
    <text evidence="1">The sequence shown here is derived from an EMBL/GenBank/DDBJ whole genome shotgun (WGS) entry which is preliminary data.</text>
</comment>
<protein>
    <recommendedName>
        <fullName evidence="3">Ankyrin repeat domain-containing protein</fullName>
    </recommendedName>
</protein>